<evidence type="ECO:0000256" key="2">
    <source>
        <dbReference type="ARBA" id="ARBA00012438"/>
    </source>
</evidence>
<dbReference type="AlphaFoldDB" id="A0A560GU94"/>
<dbReference type="SMART" id="SM00448">
    <property type="entry name" value="REC"/>
    <property type="match status" value="1"/>
</dbReference>
<evidence type="ECO:0000259" key="6">
    <source>
        <dbReference type="PROSITE" id="PS50110"/>
    </source>
</evidence>
<keyword evidence="10" id="KW-1185">Reference proteome</keyword>
<dbReference type="InterPro" id="IPR036890">
    <property type="entry name" value="HATPase_C_sf"/>
</dbReference>
<dbReference type="NCBIfam" id="TIGR00229">
    <property type="entry name" value="sensory_box"/>
    <property type="match status" value="1"/>
</dbReference>
<dbReference type="Gene3D" id="3.30.450.20">
    <property type="entry name" value="PAS domain"/>
    <property type="match status" value="2"/>
</dbReference>
<dbReference type="SMART" id="SM00086">
    <property type="entry name" value="PAC"/>
    <property type="match status" value="2"/>
</dbReference>
<dbReference type="InterPro" id="IPR005467">
    <property type="entry name" value="His_kinase_dom"/>
</dbReference>
<dbReference type="CDD" id="cd00082">
    <property type="entry name" value="HisKA"/>
    <property type="match status" value="1"/>
</dbReference>
<keyword evidence="3 4" id="KW-0597">Phosphoprotein</keyword>
<dbReference type="Pfam" id="PF08447">
    <property type="entry name" value="PAS_3"/>
    <property type="match status" value="1"/>
</dbReference>
<evidence type="ECO:0000313" key="9">
    <source>
        <dbReference type="EMBL" id="TWB37558.1"/>
    </source>
</evidence>
<dbReference type="GO" id="GO:0000155">
    <property type="term" value="F:phosphorelay sensor kinase activity"/>
    <property type="evidence" value="ECO:0007669"/>
    <property type="project" value="InterPro"/>
</dbReference>
<dbReference type="Pfam" id="PF02518">
    <property type="entry name" value="HATPase_c"/>
    <property type="match status" value="1"/>
</dbReference>
<dbReference type="InterPro" id="IPR000014">
    <property type="entry name" value="PAS"/>
</dbReference>
<dbReference type="PANTHER" id="PTHR43065">
    <property type="entry name" value="SENSOR HISTIDINE KINASE"/>
    <property type="match status" value="1"/>
</dbReference>
<dbReference type="InterPro" id="IPR003661">
    <property type="entry name" value="HisK_dim/P_dom"/>
</dbReference>
<dbReference type="CDD" id="cd00130">
    <property type="entry name" value="PAS"/>
    <property type="match status" value="1"/>
</dbReference>
<dbReference type="SUPFAM" id="SSF47384">
    <property type="entry name" value="Homodimeric domain of signal transducing histidine kinase"/>
    <property type="match status" value="1"/>
</dbReference>
<dbReference type="SMART" id="SM00387">
    <property type="entry name" value="HATPase_c"/>
    <property type="match status" value="1"/>
</dbReference>
<dbReference type="Gene3D" id="1.10.287.130">
    <property type="match status" value="1"/>
</dbReference>
<dbReference type="SUPFAM" id="SSF55785">
    <property type="entry name" value="PYP-like sensor domain (PAS domain)"/>
    <property type="match status" value="2"/>
</dbReference>
<dbReference type="Pfam" id="PF00072">
    <property type="entry name" value="Response_reg"/>
    <property type="match status" value="1"/>
</dbReference>
<feature type="domain" description="Histidine kinase" evidence="5">
    <location>
        <begin position="333"/>
        <end position="557"/>
    </location>
</feature>
<dbReference type="InterPro" id="IPR013656">
    <property type="entry name" value="PAS_4"/>
</dbReference>
<dbReference type="SMART" id="SM00091">
    <property type="entry name" value="PAS"/>
    <property type="match status" value="1"/>
</dbReference>
<dbReference type="PROSITE" id="PS50110">
    <property type="entry name" value="RESPONSE_REGULATORY"/>
    <property type="match status" value="1"/>
</dbReference>
<dbReference type="Pfam" id="PF00512">
    <property type="entry name" value="HisKA"/>
    <property type="match status" value="1"/>
</dbReference>
<dbReference type="PROSITE" id="PS50112">
    <property type="entry name" value="PAS"/>
    <property type="match status" value="1"/>
</dbReference>
<dbReference type="InterPro" id="IPR011006">
    <property type="entry name" value="CheY-like_superfamily"/>
</dbReference>
<evidence type="ECO:0000259" key="5">
    <source>
        <dbReference type="PROSITE" id="PS50109"/>
    </source>
</evidence>
<dbReference type="SUPFAM" id="SSF55874">
    <property type="entry name" value="ATPase domain of HSP90 chaperone/DNA topoisomerase II/histidine kinase"/>
    <property type="match status" value="1"/>
</dbReference>
<feature type="domain" description="PAC" evidence="8">
    <location>
        <begin position="122"/>
        <end position="175"/>
    </location>
</feature>
<evidence type="ECO:0000256" key="1">
    <source>
        <dbReference type="ARBA" id="ARBA00000085"/>
    </source>
</evidence>
<dbReference type="InterPro" id="IPR000700">
    <property type="entry name" value="PAS-assoc_C"/>
</dbReference>
<dbReference type="CDD" id="cd16919">
    <property type="entry name" value="HATPase_CckA-like"/>
    <property type="match status" value="1"/>
</dbReference>
<dbReference type="SMART" id="SM00388">
    <property type="entry name" value="HisKA"/>
    <property type="match status" value="1"/>
</dbReference>
<dbReference type="Proteomes" id="UP000315751">
    <property type="component" value="Unassembled WGS sequence"/>
</dbReference>
<reference evidence="9 10" key="1">
    <citation type="submission" date="2019-06" db="EMBL/GenBank/DDBJ databases">
        <title>Genomic Encyclopedia of Type Strains, Phase IV (KMG-V): Genome sequencing to study the core and pangenomes of soil and plant-associated prokaryotes.</title>
        <authorList>
            <person name="Whitman W."/>
        </authorList>
    </citation>
    <scope>NUCLEOTIDE SEQUENCE [LARGE SCALE GENOMIC DNA]</scope>
    <source>
        <strain evidence="9 10">BR 11622</strain>
    </source>
</reference>
<feature type="modified residue" description="4-aspartylphosphate" evidence="4">
    <location>
        <position position="630"/>
    </location>
</feature>
<dbReference type="Gene3D" id="3.40.50.2300">
    <property type="match status" value="1"/>
</dbReference>
<dbReference type="InterPro" id="IPR001789">
    <property type="entry name" value="Sig_transdc_resp-reg_receiver"/>
</dbReference>
<feature type="domain" description="PAS" evidence="7">
    <location>
        <begin position="209"/>
        <end position="264"/>
    </location>
</feature>
<evidence type="ECO:0000259" key="8">
    <source>
        <dbReference type="PROSITE" id="PS50113"/>
    </source>
</evidence>
<dbReference type="InterPro" id="IPR035965">
    <property type="entry name" value="PAS-like_dom_sf"/>
</dbReference>
<name>A0A560GU94_9PROT</name>
<dbReference type="Gene3D" id="3.30.565.10">
    <property type="entry name" value="Histidine kinase-like ATPase, C-terminal domain"/>
    <property type="match status" value="1"/>
</dbReference>
<dbReference type="PROSITE" id="PS50109">
    <property type="entry name" value="HIS_KIN"/>
    <property type="match status" value="1"/>
</dbReference>
<dbReference type="SUPFAM" id="SSF52172">
    <property type="entry name" value="CheY-like"/>
    <property type="match status" value="1"/>
</dbReference>
<dbReference type="PANTHER" id="PTHR43065:SF42">
    <property type="entry name" value="TWO-COMPONENT SENSOR PPRA"/>
    <property type="match status" value="1"/>
</dbReference>
<comment type="caution">
    <text evidence="9">The sequence shown here is derived from an EMBL/GenBank/DDBJ whole genome shotgun (WGS) entry which is preliminary data.</text>
</comment>
<dbReference type="PRINTS" id="PR00344">
    <property type="entry name" value="BCTRLSENSOR"/>
</dbReference>
<comment type="catalytic activity">
    <reaction evidence="1">
        <text>ATP + protein L-histidine = ADP + protein N-phospho-L-histidine.</text>
        <dbReference type="EC" id="2.7.13.3"/>
    </reaction>
</comment>
<dbReference type="Pfam" id="PF08448">
    <property type="entry name" value="PAS_4"/>
    <property type="match status" value="1"/>
</dbReference>
<dbReference type="InterPro" id="IPR004358">
    <property type="entry name" value="Sig_transdc_His_kin-like_C"/>
</dbReference>
<dbReference type="InterPro" id="IPR001610">
    <property type="entry name" value="PAC"/>
</dbReference>
<feature type="domain" description="Response regulatory" evidence="6">
    <location>
        <begin position="580"/>
        <end position="696"/>
    </location>
</feature>
<proteinExistence type="predicted"/>
<dbReference type="PROSITE" id="PS50113">
    <property type="entry name" value="PAC"/>
    <property type="match status" value="1"/>
</dbReference>
<evidence type="ECO:0000256" key="3">
    <source>
        <dbReference type="ARBA" id="ARBA00022553"/>
    </source>
</evidence>
<evidence type="ECO:0000256" key="4">
    <source>
        <dbReference type="PROSITE-ProRule" id="PRU00169"/>
    </source>
</evidence>
<evidence type="ECO:0000259" key="7">
    <source>
        <dbReference type="PROSITE" id="PS50112"/>
    </source>
</evidence>
<protein>
    <recommendedName>
        <fullName evidence="2">histidine kinase</fullName>
        <ecNumber evidence="2">2.7.13.3</ecNumber>
    </recommendedName>
</protein>
<evidence type="ECO:0000313" key="10">
    <source>
        <dbReference type="Proteomes" id="UP000315751"/>
    </source>
</evidence>
<dbReference type="EMBL" id="VITR01000014">
    <property type="protein sequence ID" value="TWB37558.1"/>
    <property type="molecule type" value="Genomic_DNA"/>
</dbReference>
<accession>A0A560GU94</accession>
<dbReference type="InterPro" id="IPR036097">
    <property type="entry name" value="HisK_dim/P_sf"/>
</dbReference>
<dbReference type="InterPro" id="IPR013655">
    <property type="entry name" value="PAS_fold_3"/>
</dbReference>
<dbReference type="CDD" id="cd18161">
    <property type="entry name" value="REC_hyHK_blue-like"/>
    <property type="match status" value="1"/>
</dbReference>
<sequence>MRLDGARRHMAQEAIPAFLSGGGELASLIAAYDWSRTPLGPLDRWPQSLRTTVGLILQSPVPIVTLWGPDGIMIYNDAYSVFAGGRHPQLLGSKVREGWHEVADFNDNVMKVGLAGGTLAYQDQELTLHRSGRPEQVWMNLDYSPILDEAGKPAGVIAIVVETTAKVRAERSLRVTADKLARLNADLEERVAERTAERDRVWRFSRDLLLVIGRDGIFRDASPAWKAILGHEPEELIGRSFVEMVWPDDARATVQAHEGLLIEGQLLCFENRLRHQDGGFRWISWNSFAEGDVVYGYGRDITEEKRQAEALRLAEAQLRQAQKMEAVGQLTGGLAHDFNNLLTAISGSLELLDQRVRQGRLNALDRYMTAARGAVDRAAALTHRLLAFSRQQTLDPRPTDVSRLVLEMEDLVRRTVGPAIALIVDTPPDLWTTLIDANQLESALLNLCINARDAMPRGGHITIEASNREIDDETAGAHDMTPGQFVLLSVTDTGVGMPPEVIARAFDPFFTTKPIGQGTGLGLSMIYGFVRQSGGQIRILSEVGLGTTVSLYLPRHHGQEQATEMLAITQAAPRAKRGETVLVVDDEPTVRLLVTEVLDELGYTTLEAMDGPEALRILQSDTPINLLVTDIGLPQGMNGRQLADAGRELRPGLKVLFITGYAENAVIGNERLAPGLHVQTKPFSMEALASRIKSILSGS</sequence>
<organism evidence="9 10">
    <name type="scientific">Nitrospirillum amazonense</name>
    <dbReference type="NCBI Taxonomy" id="28077"/>
    <lineage>
        <taxon>Bacteria</taxon>
        <taxon>Pseudomonadati</taxon>
        <taxon>Pseudomonadota</taxon>
        <taxon>Alphaproteobacteria</taxon>
        <taxon>Rhodospirillales</taxon>
        <taxon>Azospirillaceae</taxon>
        <taxon>Nitrospirillum</taxon>
    </lineage>
</organism>
<dbReference type="InterPro" id="IPR003594">
    <property type="entry name" value="HATPase_dom"/>
</dbReference>
<dbReference type="EC" id="2.7.13.3" evidence="2"/>
<gene>
    <name evidence="9" type="ORF">FBZ90_11445</name>
</gene>